<dbReference type="Proteomes" id="UP000756921">
    <property type="component" value="Unassembled WGS sequence"/>
</dbReference>
<evidence type="ECO:0000313" key="1">
    <source>
        <dbReference type="EMBL" id="KAF9729952.1"/>
    </source>
</evidence>
<comment type="caution">
    <text evidence="1">The sequence shown here is derived from an EMBL/GenBank/DDBJ whole genome shotgun (WGS) entry which is preliminary data.</text>
</comment>
<evidence type="ECO:0000313" key="2">
    <source>
        <dbReference type="Proteomes" id="UP000756921"/>
    </source>
</evidence>
<organism evidence="1 2">
    <name type="scientific">Paraphaeosphaeria minitans</name>
    <dbReference type="NCBI Taxonomy" id="565426"/>
    <lineage>
        <taxon>Eukaryota</taxon>
        <taxon>Fungi</taxon>
        <taxon>Dikarya</taxon>
        <taxon>Ascomycota</taxon>
        <taxon>Pezizomycotina</taxon>
        <taxon>Dothideomycetes</taxon>
        <taxon>Pleosporomycetidae</taxon>
        <taxon>Pleosporales</taxon>
        <taxon>Massarineae</taxon>
        <taxon>Didymosphaeriaceae</taxon>
        <taxon>Paraphaeosphaeria</taxon>
    </lineage>
</organism>
<protein>
    <submittedName>
        <fullName evidence="1">Uncharacterized protein</fullName>
    </submittedName>
</protein>
<proteinExistence type="predicted"/>
<accession>A0A9P6KKL9</accession>
<gene>
    <name evidence="1" type="ORF">PMIN01_11885</name>
</gene>
<reference evidence="1" key="1">
    <citation type="journal article" date="2020" name="Mol. Plant Microbe Interact.">
        <title>Genome Sequence of the Biocontrol Agent Coniothyrium minitans strain Conio (IMI 134523).</title>
        <authorList>
            <person name="Patel D."/>
            <person name="Shittu T.A."/>
            <person name="Baroncelli R."/>
            <person name="Muthumeenakshi S."/>
            <person name="Osborne T.H."/>
            <person name="Janganan T.K."/>
            <person name="Sreenivasaprasad S."/>
        </authorList>
    </citation>
    <scope>NUCLEOTIDE SEQUENCE</scope>
    <source>
        <strain evidence="1">Conio</strain>
    </source>
</reference>
<keyword evidence="2" id="KW-1185">Reference proteome</keyword>
<sequence length="112" mass="11983">MPGCRGLANSRRAAERNRHAPLHRTESTASCSLASACGLASIYDYVHAVMRSDVSVSVCLTSNVLSLFSCGKKKLFFVAVVLRRRRGVGLVCRICVPTVSPQCSASCCCTCP</sequence>
<dbReference type="EMBL" id="WJXW01000015">
    <property type="protein sequence ID" value="KAF9729952.1"/>
    <property type="molecule type" value="Genomic_DNA"/>
</dbReference>
<name>A0A9P6KKL9_9PLEO</name>
<dbReference type="AlphaFoldDB" id="A0A9P6KKL9"/>